<dbReference type="EMBL" id="RCBY01000092">
    <property type="protein sequence ID" value="RQH39618.1"/>
    <property type="molecule type" value="Genomic_DNA"/>
</dbReference>
<protein>
    <submittedName>
        <fullName evidence="2">Transposase</fullName>
    </submittedName>
</protein>
<evidence type="ECO:0000313" key="3">
    <source>
        <dbReference type="Proteomes" id="UP000269154"/>
    </source>
</evidence>
<proteinExistence type="predicted"/>
<dbReference type="InterPro" id="IPR021027">
    <property type="entry name" value="Transposase_put_HTH"/>
</dbReference>
<feature type="non-terminal residue" evidence="2">
    <location>
        <position position="191"/>
    </location>
</feature>
<feature type="domain" description="Transposase putative helix-turn-helix" evidence="1">
    <location>
        <begin position="1"/>
        <end position="46"/>
    </location>
</feature>
<reference evidence="2 3" key="1">
    <citation type="journal article" date="2018" name="ACS Chem. Biol.">
        <title>Ketoreductase domain dysfunction expands chemodiversity: malyngamide biosynthesis in the cyanobacterium Okeania hirsuta.</title>
        <authorList>
            <person name="Moss N.A."/>
            <person name="Leao T."/>
            <person name="Rankin M."/>
            <person name="McCullough T.M."/>
            <person name="Qu P."/>
            <person name="Korobeynikov A."/>
            <person name="Smith J.L."/>
            <person name="Gerwick L."/>
            <person name="Gerwick W.H."/>
        </authorList>
    </citation>
    <scope>NUCLEOTIDE SEQUENCE [LARGE SCALE GENOMIC DNA]</scope>
    <source>
        <strain evidence="2 3">PAB10Feb10-1</strain>
    </source>
</reference>
<organism evidence="2 3">
    <name type="scientific">Okeania hirsuta</name>
    <dbReference type="NCBI Taxonomy" id="1458930"/>
    <lineage>
        <taxon>Bacteria</taxon>
        <taxon>Bacillati</taxon>
        <taxon>Cyanobacteriota</taxon>
        <taxon>Cyanophyceae</taxon>
        <taxon>Oscillatoriophycideae</taxon>
        <taxon>Oscillatoriales</taxon>
        <taxon>Microcoleaceae</taxon>
        <taxon>Okeania</taxon>
    </lineage>
</organism>
<sequence length="191" mass="22007">MKARFKYRIYPTPGQKYRLAKLFGCVRVVWNDSLAYCQQRYKSGEKKSTNSELQKLFITQAKKTEEREWLSEVSNIPLQQSLNYLNQAYQNFFKSTQGKRKGRPVKPPKFKSRKSKQTARFTKGGFKVGQNKVYLAKIGKLKIIWSRELPTAASSVTVIKDSAHKYFLSFVVEIQPEILPQTDNSVGIDLG</sequence>
<accession>A0A3N6PS48</accession>
<dbReference type="NCBIfam" id="NF040570">
    <property type="entry name" value="guided_TnpB"/>
    <property type="match status" value="1"/>
</dbReference>
<name>A0A3N6PS48_9CYAN</name>
<dbReference type="AlphaFoldDB" id="A0A3N6PS48"/>
<dbReference type="OrthoDB" id="443538at2"/>
<evidence type="ECO:0000259" key="1">
    <source>
        <dbReference type="Pfam" id="PF12323"/>
    </source>
</evidence>
<gene>
    <name evidence="2" type="ORF">D5R40_16825</name>
</gene>
<keyword evidence="3" id="KW-1185">Reference proteome</keyword>
<comment type="caution">
    <text evidence="2">The sequence shown here is derived from an EMBL/GenBank/DDBJ whole genome shotgun (WGS) entry which is preliminary data.</text>
</comment>
<dbReference type="RefSeq" id="WP_153183484.1">
    <property type="nucleotide sequence ID" value="NZ_CAWOLW010000709.1"/>
</dbReference>
<evidence type="ECO:0000313" key="2">
    <source>
        <dbReference type="EMBL" id="RQH39618.1"/>
    </source>
</evidence>
<dbReference type="Proteomes" id="UP000269154">
    <property type="component" value="Unassembled WGS sequence"/>
</dbReference>
<dbReference type="Pfam" id="PF12323">
    <property type="entry name" value="HTH_OrfB_IS605"/>
    <property type="match status" value="1"/>
</dbReference>